<comment type="caution">
    <text evidence="6">The sequence shown here is derived from an EMBL/GenBank/DDBJ whole genome shotgun (WGS) entry which is preliminary data.</text>
</comment>
<dbReference type="InterPro" id="IPR007452">
    <property type="entry name" value="TamB_C"/>
</dbReference>
<evidence type="ECO:0000256" key="1">
    <source>
        <dbReference type="ARBA" id="ARBA00004167"/>
    </source>
</evidence>
<evidence type="ECO:0000256" key="3">
    <source>
        <dbReference type="ARBA" id="ARBA00022989"/>
    </source>
</evidence>
<dbReference type="OrthoDB" id="680700at2"/>
<dbReference type="RefSeq" id="WP_110310372.1">
    <property type="nucleotide sequence ID" value="NZ_QICL01000008.1"/>
</dbReference>
<keyword evidence="2" id="KW-0812">Transmembrane</keyword>
<organism evidence="6 7">
    <name type="scientific">Dysgonomonas alginatilytica</name>
    <dbReference type="NCBI Taxonomy" id="1605892"/>
    <lineage>
        <taxon>Bacteria</taxon>
        <taxon>Pseudomonadati</taxon>
        <taxon>Bacteroidota</taxon>
        <taxon>Bacteroidia</taxon>
        <taxon>Bacteroidales</taxon>
        <taxon>Dysgonomonadaceae</taxon>
        <taxon>Dysgonomonas</taxon>
    </lineage>
</organism>
<protein>
    <submittedName>
        <fullName evidence="6">Autotransporter translocation and assembly factor TamB</fullName>
    </submittedName>
</protein>
<gene>
    <name evidence="6" type="ORF">CLV62_108101</name>
</gene>
<dbReference type="PANTHER" id="PTHR30441:SF8">
    <property type="entry name" value="DUF748 DOMAIN-CONTAINING PROTEIN"/>
    <property type="match status" value="1"/>
</dbReference>
<dbReference type="GO" id="GO:0090313">
    <property type="term" value="P:regulation of protein targeting to membrane"/>
    <property type="evidence" value="ECO:0007669"/>
    <property type="project" value="TreeGrafter"/>
</dbReference>
<evidence type="ECO:0000313" key="7">
    <source>
        <dbReference type="Proteomes" id="UP000247973"/>
    </source>
</evidence>
<accession>A0A2V3PRV8</accession>
<proteinExistence type="predicted"/>
<evidence type="ECO:0000256" key="2">
    <source>
        <dbReference type="ARBA" id="ARBA00022692"/>
    </source>
</evidence>
<keyword evidence="3" id="KW-1133">Transmembrane helix</keyword>
<dbReference type="PANTHER" id="PTHR30441">
    <property type="entry name" value="DUF748 DOMAIN-CONTAINING PROTEIN"/>
    <property type="match status" value="1"/>
</dbReference>
<sequence>MSYVQNYIKDRIVLELRNKLQTDLNIGSLYIKPFNVIQLNDVYLNDQKDSTILIAKKVYADLEILPLLNNQLIITVSKLADFEVNLAKDSTSSPLNIQFIIDAFKPKDDKKGAKFEVKIHSLNISDGRFRFDINDRPLLKEKFDPNHINVTDLNAILSLRSLETDSLNIQIKKLTLQEKSGFKINNLIVRLITQDNHLFVRGFKLELPKSLLEFEKCEIDYSSTDSTKQLIDKAIFAVKTSSSYIALKDIAAFVPAFKYFEERILFRTEINGSLDSIRVSNLALDYGEKMHITAKGNVNNVRDKEKMYLEGSVSNLTVTKDGVRGLLNNLSGTQKELPPIFDNINTVSFHGNISGYLKQLQADGYLDTELGTITAKLDFGFNPNANIKSFFKGNIRTQEFQLGNLLNNKELENISLNLDININQPTYGKLRGSVDGLVEKFTFKKYTYHDIKLNGTYDGLRLNGGLSFNDENAILDLHGLFDLSDKEPKLNFDARLKNVRLDKLNLSNKYKESYLSVSVDANFSGKNIDDIQGYIKTDSVSFRQPDKSFTLDSLIIEASGLDDSRKLSIKSDIINGEVTGAYSFTTIAESVKRSLNAYLPALIDFNDKKGTKIKENDLSFDFTINNTEKASDIFQLPVTIYSATKIIGFYNNKTERFKIETYLPSIKAAGTKIQSGYLLVENNSEEIKSTISGTFVTKNGTMNNLSTDIRVQNDIVDIHTLFLNKEEGRLKGEFANSVVFSKPNKKTLQTDIKFEAGELILNSTLWKIKKSNIRIVPNKVSIDDFVVTSENKDQQLSIDGTFSAKDPDEKLHVNLRNIDLDYIFNTLAISALQFGGAASGDLMLSSIDGQPYANINLKVHDFAFNSTTLGDLSLFSDLDAETKKVNLKGTITNPEDKLTNIDGFINPITQELSINFDAKEIDVAFLNKYVASLFNGIKGKGSGNVHLFGNFSNVTVEGEAFVENGGLGINFLNTNYTFTDTIFMKKDLIYFNNIAFHDEKGNTAMLSGKVVHDYFSNFLYYVDLVGDNFMLYNATQKLNPMFYGTVFGSGSGVIKGDERAVDINVNMQTNSNTNIFMNFMEETASEYSFIRYKTKEEATDSIKNSNEKVKFNRLKTDSGIEINMNFYIDATPDATVELLMDPVGGDKLRGSGTGALQFTWGTNKEPMLYGTYMINKGSYNFTFQKIFERKFTIQDGSFVQFRGDPFEANIDITAIYRVIANLNDLDQNIAKNTGQASVPVNCILNITGALRQPKVNLDIALPSADPEVQRQIKSLISTEDMINRQIVYLLLLSKFYTPNYALTDQKTSDFAAVASATLSTQLSNILSQLDDRWQVGTNIRTSDTGFSSTEVELILSSRLLNDRVLFNGNFGYRDNPMTQDAFIGDVDIEVLLNRIGTWRLKAYNHYNEKYYYVGSGGSGNGVQTQGVGILYKKDFDYLRELFTRPKKKNSPLQTDSTKRQDTVKHINQIVKMK</sequence>
<comment type="subcellular location">
    <subcellularLocation>
        <location evidence="1">Membrane</location>
        <topology evidence="1">Single-pass membrane protein</topology>
    </subcellularLocation>
</comment>
<dbReference type="GO" id="GO:0009306">
    <property type="term" value="P:protein secretion"/>
    <property type="evidence" value="ECO:0007669"/>
    <property type="project" value="InterPro"/>
</dbReference>
<evidence type="ECO:0000313" key="6">
    <source>
        <dbReference type="EMBL" id="PXV65103.1"/>
    </source>
</evidence>
<keyword evidence="4" id="KW-0472">Membrane</keyword>
<dbReference type="EMBL" id="QICL01000008">
    <property type="protein sequence ID" value="PXV65103.1"/>
    <property type="molecule type" value="Genomic_DNA"/>
</dbReference>
<dbReference type="InterPro" id="IPR052894">
    <property type="entry name" value="AsmA-related"/>
</dbReference>
<name>A0A2V3PRV8_9BACT</name>
<dbReference type="Proteomes" id="UP000247973">
    <property type="component" value="Unassembled WGS sequence"/>
</dbReference>
<keyword evidence="7" id="KW-1185">Reference proteome</keyword>
<evidence type="ECO:0000259" key="5">
    <source>
        <dbReference type="Pfam" id="PF04357"/>
    </source>
</evidence>
<feature type="domain" description="Translocation and assembly module TamB C-terminal" evidence="5">
    <location>
        <begin position="998"/>
        <end position="1435"/>
    </location>
</feature>
<dbReference type="GO" id="GO:0005886">
    <property type="term" value="C:plasma membrane"/>
    <property type="evidence" value="ECO:0007669"/>
    <property type="project" value="InterPro"/>
</dbReference>
<dbReference type="Pfam" id="PF04357">
    <property type="entry name" value="TamB"/>
    <property type="match status" value="1"/>
</dbReference>
<evidence type="ECO:0000256" key="4">
    <source>
        <dbReference type="ARBA" id="ARBA00023136"/>
    </source>
</evidence>
<reference evidence="6 7" key="1">
    <citation type="submission" date="2018-03" db="EMBL/GenBank/DDBJ databases">
        <title>Genomic Encyclopedia of Archaeal and Bacterial Type Strains, Phase II (KMG-II): from individual species to whole genera.</title>
        <authorList>
            <person name="Goeker M."/>
        </authorList>
    </citation>
    <scope>NUCLEOTIDE SEQUENCE [LARGE SCALE GENOMIC DNA]</scope>
    <source>
        <strain evidence="6 7">DSM 100214</strain>
    </source>
</reference>